<name>B2HT09_MYCMM</name>
<dbReference type="eggNOG" id="ENOG503229V">
    <property type="taxonomic scope" value="Bacteria"/>
</dbReference>
<dbReference type="AlphaFoldDB" id="B2HT09"/>
<gene>
    <name evidence="1" type="ordered locus">MMAR_5543</name>
</gene>
<dbReference type="OrthoDB" id="9793302at2"/>
<evidence type="ECO:0000313" key="1">
    <source>
        <dbReference type="EMBL" id="ACC42730.1"/>
    </source>
</evidence>
<accession>B2HT09</accession>
<organism evidence="1 2">
    <name type="scientific">Mycobacterium marinum (strain ATCC BAA-535 / M)</name>
    <dbReference type="NCBI Taxonomy" id="216594"/>
    <lineage>
        <taxon>Bacteria</taxon>
        <taxon>Bacillati</taxon>
        <taxon>Actinomycetota</taxon>
        <taxon>Actinomycetes</taxon>
        <taxon>Mycobacteriales</taxon>
        <taxon>Mycobacteriaceae</taxon>
        <taxon>Mycobacterium</taxon>
        <taxon>Mycobacterium ulcerans group</taxon>
    </lineage>
</organism>
<dbReference type="KEGG" id="mmi:MMAR_5543"/>
<keyword evidence="2" id="KW-1185">Reference proteome</keyword>
<evidence type="ECO:0000313" key="2">
    <source>
        <dbReference type="Proteomes" id="UP000001190"/>
    </source>
</evidence>
<dbReference type="Proteomes" id="UP000001190">
    <property type="component" value="Chromosome"/>
</dbReference>
<dbReference type="HOGENOM" id="CLU_2602321_0_0_11"/>
<proteinExistence type="predicted"/>
<reference evidence="1 2" key="1">
    <citation type="journal article" date="2008" name="Genome Res.">
        <title>Insights from the complete genome sequence of Mycobacterium marinum on the evolution of Mycobacterium tuberculosis.</title>
        <authorList>
            <person name="Stinear T.P."/>
            <person name="Seemann T."/>
            <person name="Harrison P.F."/>
            <person name="Jenkin G.A."/>
            <person name="Davies J.K."/>
            <person name="Johnson P.D."/>
            <person name="Abdellah Z."/>
            <person name="Arrowsmith C."/>
            <person name="Chillingworth T."/>
            <person name="Churcher C."/>
            <person name="Clarke K."/>
            <person name="Cronin A."/>
            <person name="Davis P."/>
            <person name="Goodhead I."/>
            <person name="Holroyd N."/>
            <person name="Jagels K."/>
            <person name="Lord A."/>
            <person name="Moule S."/>
            <person name="Mungall K."/>
            <person name="Norbertczak H."/>
            <person name="Quail M.A."/>
            <person name="Rabbinowitsch E."/>
            <person name="Walker D."/>
            <person name="White B."/>
            <person name="Whitehead S."/>
            <person name="Small P.L."/>
            <person name="Brosch R."/>
            <person name="Ramakrishnan L."/>
            <person name="Fischbach M.A."/>
            <person name="Parkhill J."/>
            <person name="Cole S.T."/>
        </authorList>
    </citation>
    <scope>NUCLEOTIDE SEQUENCE [LARGE SCALE GENOMIC DNA]</scope>
    <source>
        <strain evidence="2">ATCC BAA-535 / M</strain>
    </source>
</reference>
<sequence length="79" mass="8576">MVKVPVERKGRVRHSNLIDCSFCGDQATDQSHWLIPGETSAISLGRTIVDHASAAWCGVTMTPAGTRHKTYADHCMPAP</sequence>
<dbReference type="EMBL" id="CP000854">
    <property type="protein sequence ID" value="ACC42730.1"/>
    <property type="molecule type" value="Genomic_DNA"/>
</dbReference>
<protein>
    <submittedName>
        <fullName evidence="1">Uncharacterized protein</fullName>
    </submittedName>
</protein>